<dbReference type="SMART" id="SM00906">
    <property type="entry name" value="Fungal_trans"/>
    <property type="match status" value="1"/>
</dbReference>
<organism evidence="8 9">
    <name type="scientific">Aspergillus nanangensis</name>
    <dbReference type="NCBI Taxonomy" id="2582783"/>
    <lineage>
        <taxon>Eukaryota</taxon>
        <taxon>Fungi</taxon>
        <taxon>Dikarya</taxon>
        <taxon>Ascomycota</taxon>
        <taxon>Pezizomycotina</taxon>
        <taxon>Eurotiomycetes</taxon>
        <taxon>Eurotiomycetidae</taxon>
        <taxon>Eurotiales</taxon>
        <taxon>Aspergillaceae</taxon>
        <taxon>Aspergillus</taxon>
        <taxon>Aspergillus subgen. Circumdati</taxon>
    </lineage>
</organism>
<dbReference type="Proteomes" id="UP001194746">
    <property type="component" value="Unassembled WGS sequence"/>
</dbReference>
<dbReference type="AlphaFoldDB" id="A0AAD4GSR0"/>
<dbReference type="InterPro" id="IPR007219">
    <property type="entry name" value="XnlR_reg_dom"/>
</dbReference>
<comment type="caution">
    <text evidence="8">The sequence shown here is derived from an EMBL/GenBank/DDBJ whole genome shotgun (WGS) entry which is preliminary data.</text>
</comment>
<sequence length="670" mass="75219">MSPPGATVQPVAIAPALETTPSVTAASTTVVPYTCQACVNRKVKCDRILPSCSSCIKGKLECMYQPPPPRTRKRKRENDENMHDRLIRYERILRENDLLSTVDMTPEPTREPSPPPSALGVGKLVAKDGKSRYIDSALWLDAGEAGLGEMCENGDDGQPALSGPGPRTEDPIIDSMAGTPQPLTNYHPSYADAMKLWTAHIQNVEPLCKILHIPSTTKVVETAAKSPSTISKAHECLLFSVYHFAVFSMREDDCLREFGQSRNVLMEQYHYAFQKSLVNASWLRTTEIPVLQAYVLFLIAMRTQVDPHTFWIWTGIAIRIAQRMGLHRDGENLNLSPFDVQIRRRLWWQLLPLDGFAGQISGTGISITPSSWDTKQPLNLNDDQIYIGMKHQPREQTGASEMIYCLTKTELSNFYTRVGMKVKDSGALQFRDRMDLERRIDEVESSIEAKYLRYCDIANPLHLLTLGIVRSAANAVRLRGRLPRPTDHTISDKERRDLCALAMKILDTNCALYSYKSLLNFQWQIKSSFLWEALICILNSLAKAGFYSPTELISTWNRISDVYSNHPEIFDSKKALQVLVGKVTLKAWAANPPRDLAYEPAFITALRSQHETDIIKHVGGLGGPENGYKSMAMDSPVPLDSLVEDLDGIMNMNLDSNFVLGMVDWSLWDP</sequence>
<dbReference type="GO" id="GO:0009893">
    <property type="term" value="P:positive regulation of metabolic process"/>
    <property type="evidence" value="ECO:0007669"/>
    <property type="project" value="UniProtKB-ARBA"/>
</dbReference>
<reference evidence="8" key="1">
    <citation type="journal article" date="2019" name="Beilstein J. Org. Chem.">
        <title>Nanangenines: drimane sesquiterpenoids as the dominant metabolite cohort of a novel Australian fungus, Aspergillus nanangensis.</title>
        <authorList>
            <person name="Lacey H.J."/>
            <person name="Gilchrist C.L.M."/>
            <person name="Crombie A."/>
            <person name="Kalaitzis J.A."/>
            <person name="Vuong D."/>
            <person name="Rutledge P.J."/>
            <person name="Turner P."/>
            <person name="Pitt J.I."/>
            <person name="Lacey E."/>
            <person name="Chooi Y.H."/>
            <person name="Piggott A.M."/>
        </authorList>
    </citation>
    <scope>NUCLEOTIDE SEQUENCE</scope>
    <source>
        <strain evidence="8">MST-FP2251</strain>
    </source>
</reference>
<keyword evidence="9" id="KW-1185">Reference proteome</keyword>
<keyword evidence="4" id="KW-0238">DNA-binding</keyword>
<dbReference type="InterPro" id="IPR001138">
    <property type="entry name" value="Zn2Cys6_DnaBD"/>
</dbReference>
<dbReference type="CDD" id="cd12148">
    <property type="entry name" value="fungal_TF_MHR"/>
    <property type="match status" value="1"/>
</dbReference>
<keyword evidence="5" id="KW-0804">Transcription</keyword>
<reference evidence="8" key="2">
    <citation type="submission" date="2020-02" db="EMBL/GenBank/DDBJ databases">
        <authorList>
            <person name="Gilchrist C.L.M."/>
            <person name="Chooi Y.-H."/>
        </authorList>
    </citation>
    <scope>NUCLEOTIDE SEQUENCE</scope>
    <source>
        <strain evidence="8">MST-FP2251</strain>
    </source>
</reference>
<gene>
    <name evidence="8" type="ORF">FE257_009505</name>
</gene>
<dbReference type="PANTHER" id="PTHR31001">
    <property type="entry name" value="UNCHARACTERIZED TRANSCRIPTIONAL REGULATORY PROTEIN"/>
    <property type="match status" value="1"/>
</dbReference>
<name>A0AAD4GSR0_ASPNN</name>
<proteinExistence type="predicted"/>
<dbReference type="InterPro" id="IPR036864">
    <property type="entry name" value="Zn2-C6_fun-type_DNA-bd_sf"/>
</dbReference>
<dbReference type="GO" id="GO:0000981">
    <property type="term" value="F:DNA-binding transcription factor activity, RNA polymerase II-specific"/>
    <property type="evidence" value="ECO:0007669"/>
    <property type="project" value="InterPro"/>
</dbReference>
<evidence type="ECO:0000313" key="8">
    <source>
        <dbReference type="EMBL" id="KAF9887845.1"/>
    </source>
</evidence>
<dbReference type="PANTHER" id="PTHR31001:SF85">
    <property type="entry name" value="ZN(II)2CYS6 TRANSCRIPTION FACTOR (EUROFUNG)"/>
    <property type="match status" value="1"/>
</dbReference>
<keyword evidence="6" id="KW-0539">Nucleus</keyword>
<evidence type="ECO:0000256" key="3">
    <source>
        <dbReference type="ARBA" id="ARBA00023015"/>
    </source>
</evidence>
<keyword evidence="3" id="KW-0805">Transcription regulation</keyword>
<accession>A0AAD4GSR0</accession>
<evidence type="ECO:0000259" key="7">
    <source>
        <dbReference type="PROSITE" id="PS50048"/>
    </source>
</evidence>
<feature type="domain" description="Zn(2)-C6 fungal-type" evidence="7">
    <location>
        <begin position="34"/>
        <end position="64"/>
    </location>
</feature>
<dbReference type="Gene3D" id="4.10.240.10">
    <property type="entry name" value="Zn(2)-C6 fungal-type DNA-binding domain"/>
    <property type="match status" value="1"/>
</dbReference>
<evidence type="ECO:0000256" key="2">
    <source>
        <dbReference type="ARBA" id="ARBA00022723"/>
    </source>
</evidence>
<dbReference type="SUPFAM" id="SSF57701">
    <property type="entry name" value="Zn2/Cys6 DNA-binding domain"/>
    <property type="match status" value="1"/>
</dbReference>
<dbReference type="GO" id="GO:0005634">
    <property type="term" value="C:nucleus"/>
    <property type="evidence" value="ECO:0007669"/>
    <property type="project" value="UniProtKB-SubCell"/>
</dbReference>
<evidence type="ECO:0000256" key="4">
    <source>
        <dbReference type="ARBA" id="ARBA00023125"/>
    </source>
</evidence>
<dbReference type="GO" id="GO:0006351">
    <property type="term" value="P:DNA-templated transcription"/>
    <property type="evidence" value="ECO:0007669"/>
    <property type="project" value="InterPro"/>
</dbReference>
<dbReference type="SMART" id="SM00066">
    <property type="entry name" value="GAL4"/>
    <property type="match status" value="1"/>
</dbReference>
<dbReference type="GO" id="GO:0008270">
    <property type="term" value="F:zinc ion binding"/>
    <property type="evidence" value="ECO:0007669"/>
    <property type="project" value="InterPro"/>
</dbReference>
<dbReference type="PROSITE" id="PS50048">
    <property type="entry name" value="ZN2_CY6_FUNGAL_2"/>
    <property type="match status" value="1"/>
</dbReference>
<evidence type="ECO:0000256" key="5">
    <source>
        <dbReference type="ARBA" id="ARBA00023163"/>
    </source>
</evidence>
<dbReference type="GO" id="GO:0003677">
    <property type="term" value="F:DNA binding"/>
    <property type="evidence" value="ECO:0007669"/>
    <property type="project" value="UniProtKB-KW"/>
</dbReference>
<evidence type="ECO:0000256" key="6">
    <source>
        <dbReference type="ARBA" id="ARBA00023242"/>
    </source>
</evidence>
<dbReference type="CDD" id="cd00067">
    <property type="entry name" value="GAL4"/>
    <property type="match status" value="1"/>
</dbReference>
<dbReference type="InterPro" id="IPR050613">
    <property type="entry name" value="Sec_Metabolite_Reg"/>
</dbReference>
<dbReference type="Pfam" id="PF04082">
    <property type="entry name" value="Fungal_trans"/>
    <property type="match status" value="1"/>
</dbReference>
<dbReference type="EMBL" id="VCAU01000055">
    <property type="protein sequence ID" value="KAF9887845.1"/>
    <property type="molecule type" value="Genomic_DNA"/>
</dbReference>
<comment type="subcellular location">
    <subcellularLocation>
        <location evidence="1">Nucleus</location>
    </subcellularLocation>
</comment>
<evidence type="ECO:0000256" key="1">
    <source>
        <dbReference type="ARBA" id="ARBA00004123"/>
    </source>
</evidence>
<evidence type="ECO:0000313" key="9">
    <source>
        <dbReference type="Proteomes" id="UP001194746"/>
    </source>
</evidence>
<protein>
    <recommendedName>
        <fullName evidence="7">Zn(2)-C6 fungal-type domain-containing protein</fullName>
    </recommendedName>
</protein>
<dbReference type="Pfam" id="PF00172">
    <property type="entry name" value="Zn_clus"/>
    <property type="match status" value="1"/>
</dbReference>
<keyword evidence="2" id="KW-0479">Metal-binding</keyword>